<keyword evidence="1" id="KW-1133">Transmembrane helix</keyword>
<keyword evidence="3" id="KW-1185">Reference proteome</keyword>
<organism evidence="2 3">
    <name type="scientific">Christiangramia sediminicola</name>
    <dbReference type="NCBI Taxonomy" id="3073267"/>
    <lineage>
        <taxon>Bacteria</taxon>
        <taxon>Pseudomonadati</taxon>
        <taxon>Bacteroidota</taxon>
        <taxon>Flavobacteriia</taxon>
        <taxon>Flavobacteriales</taxon>
        <taxon>Flavobacteriaceae</taxon>
        <taxon>Christiangramia</taxon>
    </lineage>
</organism>
<dbReference type="Proteomes" id="UP001257234">
    <property type="component" value="Unassembled WGS sequence"/>
</dbReference>
<keyword evidence="1" id="KW-0472">Membrane</keyword>
<name>A0ABU1EPJ5_9FLAO</name>
<protein>
    <submittedName>
        <fullName evidence="2">Uncharacterized protein</fullName>
    </submittedName>
</protein>
<evidence type="ECO:0000313" key="2">
    <source>
        <dbReference type="EMBL" id="MDR5589952.1"/>
    </source>
</evidence>
<keyword evidence="1" id="KW-0812">Transmembrane</keyword>
<comment type="caution">
    <text evidence="2">The sequence shown here is derived from an EMBL/GenBank/DDBJ whole genome shotgun (WGS) entry which is preliminary data.</text>
</comment>
<proteinExistence type="predicted"/>
<gene>
    <name evidence="2" type="ORF">RE431_04845</name>
</gene>
<accession>A0ABU1EPJ5</accession>
<dbReference type="RefSeq" id="WP_309560839.1">
    <property type="nucleotide sequence ID" value="NZ_JAVJIU010000002.1"/>
</dbReference>
<feature type="transmembrane region" description="Helical" evidence="1">
    <location>
        <begin position="105"/>
        <end position="124"/>
    </location>
</feature>
<dbReference type="EMBL" id="JAVJIU010000002">
    <property type="protein sequence ID" value="MDR5589952.1"/>
    <property type="molecule type" value="Genomic_DNA"/>
</dbReference>
<reference evidence="3" key="1">
    <citation type="submission" date="2023-07" db="EMBL/GenBank/DDBJ databases">
        <title>Christiangramia sp. SM2212., a novel bacterium of the family Flavobacteriaceae isolated from the sea sediment.</title>
        <authorList>
            <person name="Wang J."/>
            <person name="Zhang X."/>
        </authorList>
    </citation>
    <scope>NUCLEOTIDE SEQUENCE [LARGE SCALE GENOMIC DNA]</scope>
    <source>
        <strain evidence="3">SM2212</strain>
    </source>
</reference>
<feature type="transmembrane region" description="Helical" evidence="1">
    <location>
        <begin position="79"/>
        <end position="99"/>
    </location>
</feature>
<sequence>MPKLIIKRNSEWANKMRPFEIYINGIKLTDIKDKEVLAFEIPEGNYQLKARIDWCGSQPLNIKISEGEIKRVEVSGFILSKYFLPVAIICALLYFVIYFKYNSNNLILGTILMLFLGYLFYFLSFGRNQYLRLREV</sequence>
<evidence type="ECO:0000256" key="1">
    <source>
        <dbReference type="SAM" id="Phobius"/>
    </source>
</evidence>
<evidence type="ECO:0000313" key="3">
    <source>
        <dbReference type="Proteomes" id="UP001257234"/>
    </source>
</evidence>